<dbReference type="PROSITE" id="PS50198">
    <property type="entry name" value="PPIC_PPIASE_2"/>
    <property type="match status" value="1"/>
</dbReference>
<organism evidence="8 9">
    <name type="scientific">[Phormidium ambiguum] IAM M-71</name>
    <dbReference type="NCBI Taxonomy" id="454136"/>
    <lineage>
        <taxon>Bacteria</taxon>
        <taxon>Bacillati</taxon>
        <taxon>Cyanobacteriota</taxon>
        <taxon>Cyanophyceae</taxon>
        <taxon>Oscillatoriophycideae</taxon>
        <taxon>Aerosakkonematales</taxon>
        <taxon>Aerosakkonemataceae</taxon>
        <taxon>Floridanema</taxon>
    </lineage>
</organism>
<dbReference type="PANTHER" id="PTHR47245:SF1">
    <property type="entry name" value="FOLDASE PROTEIN PRSA"/>
    <property type="match status" value="1"/>
</dbReference>
<evidence type="ECO:0000259" key="7">
    <source>
        <dbReference type="PROSITE" id="PS50198"/>
    </source>
</evidence>
<evidence type="ECO:0000313" key="8">
    <source>
        <dbReference type="EMBL" id="OKH38151.1"/>
    </source>
</evidence>
<dbReference type="InterPro" id="IPR046357">
    <property type="entry name" value="PPIase_dom_sf"/>
</dbReference>
<evidence type="ECO:0000256" key="1">
    <source>
        <dbReference type="ARBA" id="ARBA00000971"/>
    </source>
</evidence>
<dbReference type="SUPFAM" id="SSF54534">
    <property type="entry name" value="FKBP-like"/>
    <property type="match status" value="1"/>
</dbReference>
<evidence type="ECO:0000256" key="4">
    <source>
        <dbReference type="ARBA" id="ARBA00023110"/>
    </source>
</evidence>
<name>A0A1U7ILL6_9CYAN</name>
<dbReference type="Proteomes" id="UP000185860">
    <property type="component" value="Unassembled WGS sequence"/>
</dbReference>
<keyword evidence="3" id="KW-0732">Signal</keyword>
<dbReference type="Pfam" id="PF13145">
    <property type="entry name" value="Rotamase_2"/>
    <property type="match status" value="1"/>
</dbReference>
<evidence type="ECO:0000256" key="5">
    <source>
        <dbReference type="ARBA" id="ARBA00023235"/>
    </source>
</evidence>
<accession>A0A1U7ILL6</accession>
<dbReference type="EMBL" id="MRCE01000009">
    <property type="protein sequence ID" value="OKH38151.1"/>
    <property type="molecule type" value="Genomic_DNA"/>
</dbReference>
<dbReference type="AlphaFoldDB" id="A0A1U7ILL6"/>
<dbReference type="InterPro" id="IPR050245">
    <property type="entry name" value="PrsA_foldase"/>
</dbReference>
<dbReference type="Gene3D" id="3.10.50.40">
    <property type="match status" value="1"/>
</dbReference>
<dbReference type="SUPFAM" id="SSF109998">
    <property type="entry name" value="Triger factor/SurA peptide-binding domain-like"/>
    <property type="match status" value="1"/>
</dbReference>
<comment type="catalytic activity">
    <reaction evidence="1">
        <text>[protein]-peptidylproline (omega=180) = [protein]-peptidylproline (omega=0)</text>
        <dbReference type="Rhea" id="RHEA:16237"/>
        <dbReference type="Rhea" id="RHEA-COMP:10747"/>
        <dbReference type="Rhea" id="RHEA-COMP:10748"/>
        <dbReference type="ChEBI" id="CHEBI:83833"/>
        <dbReference type="ChEBI" id="CHEBI:83834"/>
        <dbReference type="EC" id="5.2.1.8"/>
    </reaction>
</comment>
<proteinExistence type="predicted"/>
<keyword evidence="5 6" id="KW-0413">Isomerase</keyword>
<dbReference type="InterPro" id="IPR027304">
    <property type="entry name" value="Trigger_fact/SurA_dom_sf"/>
</dbReference>
<dbReference type="InterPro" id="IPR000297">
    <property type="entry name" value="PPIase_PpiC"/>
</dbReference>
<dbReference type="PANTHER" id="PTHR47245">
    <property type="entry name" value="PEPTIDYLPROLYL ISOMERASE"/>
    <property type="match status" value="1"/>
</dbReference>
<dbReference type="OrthoDB" id="453765at2"/>
<gene>
    <name evidence="8" type="ORF">NIES2119_11390</name>
</gene>
<dbReference type="EC" id="5.2.1.8" evidence="2"/>
<dbReference type="STRING" id="454136.NIES2119_11390"/>
<reference evidence="8 9" key="1">
    <citation type="submission" date="2016-11" db="EMBL/GenBank/DDBJ databases">
        <title>Draft Genome Sequences of Nine Cyanobacterial Strains from Diverse Habitats.</title>
        <authorList>
            <person name="Zhu T."/>
            <person name="Hou S."/>
            <person name="Lu X."/>
            <person name="Hess W.R."/>
        </authorList>
    </citation>
    <scope>NUCLEOTIDE SEQUENCE [LARGE SCALE GENOMIC DNA]</scope>
    <source>
        <strain evidence="8 9">IAM M-71</strain>
    </source>
</reference>
<sequence>MTSQSFLIVDDQPIVLEQALRYLQSCGKLGLFIGDILRQHIIEQEQQKLTDPQIENALVEQAIIDFRIQSQLTDPKRFQEWLNSKGIDYPTFHNQFAFNFKLDKLKNHVTSSKLQDYYNERKIFLDRVVLSRIIVDNPNVAEELREQIETGDSFEQVARENSLTEERLANGMMGAISMGTLPEPLQSAVKNASAGVVLGPLQVEGRWGLFRVEQFLPSSLEDVQVRQGLQNELFERWLGERLQKLNVKLQVS</sequence>
<keyword evidence="4 6" id="KW-0697">Rotamase</keyword>
<dbReference type="GO" id="GO:0003755">
    <property type="term" value="F:peptidyl-prolyl cis-trans isomerase activity"/>
    <property type="evidence" value="ECO:0007669"/>
    <property type="project" value="UniProtKB-KW"/>
</dbReference>
<dbReference type="RefSeq" id="WP_073593591.1">
    <property type="nucleotide sequence ID" value="NZ_MRCE01000009.1"/>
</dbReference>
<evidence type="ECO:0000256" key="6">
    <source>
        <dbReference type="PROSITE-ProRule" id="PRU00278"/>
    </source>
</evidence>
<protein>
    <recommendedName>
        <fullName evidence="2">peptidylprolyl isomerase</fullName>
        <ecNumber evidence="2">5.2.1.8</ecNumber>
    </recommendedName>
</protein>
<evidence type="ECO:0000313" key="9">
    <source>
        <dbReference type="Proteomes" id="UP000185860"/>
    </source>
</evidence>
<feature type="domain" description="PpiC" evidence="7">
    <location>
        <begin position="125"/>
        <end position="214"/>
    </location>
</feature>
<comment type="caution">
    <text evidence="8">The sequence shown here is derived from an EMBL/GenBank/DDBJ whole genome shotgun (WGS) entry which is preliminary data.</text>
</comment>
<evidence type="ECO:0000256" key="2">
    <source>
        <dbReference type="ARBA" id="ARBA00013194"/>
    </source>
</evidence>
<evidence type="ECO:0000256" key="3">
    <source>
        <dbReference type="ARBA" id="ARBA00022729"/>
    </source>
</evidence>